<proteinExistence type="predicted"/>
<keyword evidence="1" id="KW-0694">RNA-binding</keyword>
<dbReference type="PROSITE" id="PS50889">
    <property type="entry name" value="S4"/>
    <property type="match status" value="1"/>
</dbReference>
<dbReference type="OrthoDB" id="9797176at2"/>
<evidence type="ECO:0000256" key="1">
    <source>
        <dbReference type="PROSITE-ProRule" id="PRU00182"/>
    </source>
</evidence>
<reference evidence="3 4" key="1">
    <citation type="submission" date="2018-08" db="EMBL/GenBank/DDBJ databases">
        <title>Erythrobacter zhengii sp.nov., a bacterium isolated from deep-sea sediment.</title>
        <authorList>
            <person name="Fang C."/>
            <person name="Wu Y.-H."/>
            <person name="Sun C."/>
            <person name="Wang H."/>
            <person name="Cheng H."/>
            <person name="Meng F.-X."/>
            <person name="Wang C.-S."/>
            <person name="Xu X.-W."/>
        </authorList>
    </citation>
    <scope>NUCLEOTIDE SEQUENCE [LARGE SCALE GENOMIC DNA]</scope>
    <source>
        <strain evidence="3 4">V18</strain>
    </source>
</reference>
<comment type="caution">
    <text evidence="3">The sequence shown here is derived from an EMBL/GenBank/DDBJ whole genome shotgun (WGS) entry which is preliminary data.</text>
</comment>
<gene>
    <name evidence="3" type="ORF">D2V07_07560</name>
</gene>
<dbReference type="RefSeq" id="WP_119586340.1">
    <property type="nucleotide sequence ID" value="NZ_CAWODQ010000022.1"/>
</dbReference>
<feature type="domain" description="RNA-binding S4" evidence="2">
    <location>
        <begin position="1"/>
        <end position="67"/>
    </location>
</feature>
<protein>
    <submittedName>
        <fullName evidence="3">RNA-binding S4 domain-containing protein</fullName>
    </submittedName>
</protein>
<dbReference type="Pfam" id="PF01479">
    <property type="entry name" value="S4"/>
    <property type="match status" value="1"/>
</dbReference>
<organism evidence="3 4">
    <name type="scientific">Aurantiacibacter zhengii</name>
    <dbReference type="NCBI Taxonomy" id="2307003"/>
    <lineage>
        <taxon>Bacteria</taxon>
        <taxon>Pseudomonadati</taxon>
        <taxon>Pseudomonadota</taxon>
        <taxon>Alphaproteobacteria</taxon>
        <taxon>Sphingomonadales</taxon>
        <taxon>Erythrobacteraceae</taxon>
        <taxon>Aurantiacibacter</taxon>
    </lineage>
</organism>
<accession>A0A418NT39</accession>
<dbReference type="SMART" id="SM00363">
    <property type="entry name" value="S4"/>
    <property type="match status" value="1"/>
</dbReference>
<evidence type="ECO:0000313" key="4">
    <source>
        <dbReference type="Proteomes" id="UP000286576"/>
    </source>
</evidence>
<dbReference type="AlphaFoldDB" id="A0A418NT39"/>
<dbReference type="CDD" id="cd00165">
    <property type="entry name" value="S4"/>
    <property type="match status" value="1"/>
</dbReference>
<evidence type="ECO:0000259" key="2">
    <source>
        <dbReference type="SMART" id="SM00363"/>
    </source>
</evidence>
<dbReference type="SUPFAM" id="SSF55174">
    <property type="entry name" value="Alpha-L RNA-binding motif"/>
    <property type="match status" value="1"/>
</dbReference>
<dbReference type="Proteomes" id="UP000286576">
    <property type="component" value="Unassembled WGS sequence"/>
</dbReference>
<dbReference type="GO" id="GO:0003723">
    <property type="term" value="F:RNA binding"/>
    <property type="evidence" value="ECO:0007669"/>
    <property type="project" value="UniProtKB-KW"/>
</dbReference>
<dbReference type="Gene3D" id="3.10.290.10">
    <property type="entry name" value="RNA-binding S4 domain"/>
    <property type="match status" value="1"/>
</dbReference>
<dbReference type="InterPro" id="IPR002942">
    <property type="entry name" value="S4_RNA-bd"/>
</dbReference>
<keyword evidence="4" id="KW-1185">Reference proteome</keyword>
<dbReference type="InterPro" id="IPR036986">
    <property type="entry name" value="S4_RNA-bd_sf"/>
</dbReference>
<dbReference type="EMBL" id="QXFL01000003">
    <property type="protein sequence ID" value="RIV86568.1"/>
    <property type="molecule type" value="Genomic_DNA"/>
</dbReference>
<sequence length="101" mass="11425">MRLDLLLVRLRFCKSRTVARCWIEEGHMRCSGHRVTRVQHAIAVGDVLTIPLDRHVQVIEILALPERRGPAAEAQSCYRKLDARASMAIAGTESRPRTAEH</sequence>
<evidence type="ECO:0000313" key="3">
    <source>
        <dbReference type="EMBL" id="RIV86568.1"/>
    </source>
</evidence>
<name>A0A418NT39_9SPHN</name>